<evidence type="ECO:0000256" key="3">
    <source>
        <dbReference type="SAM" id="SignalP"/>
    </source>
</evidence>
<sequence length="299" mass="30465">MSRSRCSQSTVPSVSLMKRFALTAVATVAAVLLLAGCSSSSGASSPASPQQEKSAPGAAQDGAVSADAQVVTTGWVSISVKDPGKASASAVAVVEKHGGRIDNRSEQAGTDSQSASAQLTIRVPEDEVTAALDELKKLGTVDSVSISSTDVTAQTTDLDARITAMQGSVDRLLDLMAAATDIDDLIALESAISTRQADLDSLKAQRDLLGDQVAYSTIDLQLYSAGSVPAGGPKDFWGGLVVGWHSLVAALNGSLVALGVALPWLLVLAVLAAVTIVIIRVASRHSASTPPAQPTPPTP</sequence>
<protein>
    <recommendedName>
        <fullName evidence="4">DUF4349 domain-containing protein</fullName>
    </recommendedName>
</protein>
<keyword evidence="2" id="KW-1133">Transmembrane helix</keyword>
<dbReference type="Proteomes" id="UP000189735">
    <property type="component" value="Unassembled WGS sequence"/>
</dbReference>
<dbReference type="EMBL" id="FUYG01000011">
    <property type="protein sequence ID" value="SKB01980.1"/>
    <property type="molecule type" value="Genomic_DNA"/>
</dbReference>
<keyword evidence="2" id="KW-0812">Transmembrane</keyword>
<dbReference type="Pfam" id="PF14257">
    <property type="entry name" value="DUF4349"/>
    <property type="match status" value="1"/>
</dbReference>
<feature type="domain" description="DUF4349" evidence="4">
    <location>
        <begin position="69"/>
        <end position="274"/>
    </location>
</feature>
<dbReference type="AlphaFoldDB" id="A0A1T4YJW2"/>
<dbReference type="InterPro" id="IPR025645">
    <property type="entry name" value="DUF4349"/>
</dbReference>
<reference evidence="6" key="1">
    <citation type="submission" date="2017-02" db="EMBL/GenBank/DDBJ databases">
        <authorList>
            <person name="Varghese N."/>
            <person name="Submissions S."/>
        </authorList>
    </citation>
    <scope>NUCLEOTIDE SEQUENCE [LARGE SCALE GENOMIC DNA]</scope>
    <source>
        <strain evidence="6">VKM Ac-2052</strain>
    </source>
</reference>
<keyword evidence="2" id="KW-0472">Membrane</keyword>
<name>A0A1T4YJW2_9MICO</name>
<feature type="transmembrane region" description="Helical" evidence="2">
    <location>
        <begin position="255"/>
        <end position="279"/>
    </location>
</feature>
<feature type="region of interest" description="Disordered" evidence="1">
    <location>
        <begin position="42"/>
        <end position="62"/>
    </location>
</feature>
<feature type="signal peptide" evidence="3">
    <location>
        <begin position="1"/>
        <end position="43"/>
    </location>
</feature>
<gene>
    <name evidence="5" type="ORF">SAMN06295879_3393</name>
</gene>
<evidence type="ECO:0000313" key="6">
    <source>
        <dbReference type="Proteomes" id="UP000189735"/>
    </source>
</evidence>
<accession>A0A1T4YJW2</accession>
<evidence type="ECO:0000259" key="4">
    <source>
        <dbReference type="Pfam" id="PF14257"/>
    </source>
</evidence>
<proteinExistence type="predicted"/>
<evidence type="ECO:0000313" key="5">
    <source>
        <dbReference type="EMBL" id="SKB01980.1"/>
    </source>
</evidence>
<organism evidence="5 6">
    <name type="scientific">Agreia bicolorata</name>
    <dbReference type="NCBI Taxonomy" id="110935"/>
    <lineage>
        <taxon>Bacteria</taxon>
        <taxon>Bacillati</taxon>
        <taxon>Actinomycetota</taxon>
        <taxon>Actinomycetes</taxon>
        <taxon>Micrococcales</taxon>
        <taxon>Microbacteriaceae</taxon>
        <taxon>Agreia</taxon>
    </lineage>
</organism>
<feature type="chain" id="PRO_5012120335" description="DUF4349 domain-containing protein" evidence="3">
    <location>
        <begin position="44"/>
        <end position="299"/>
    </location>
</feature>
<keyword evidence="3" id="KW-0732">Signal</keyword>
<evidence type="ECO:0000256" key="1">
    <source>
        <dbReference type="SAM" id="MobiDB-lite"/>
    </source>
</evidence>
<evidence type="ECO:0000256" key="2">
    <source>
        <dbReference type="SAM" id="Phobius"/>
    </source>
</evidence>